<evidence type="ECO:0000256" key="3">
    <source>
        <dbReference type="ARBA" id="ARBA00023004"/>
    </source>
</evidence>
<keyword evidence="9" id="KW-1185">Reference proteome</keyword>
<keyword evidence="4" id="KW-0411">Iron-sulfur</keyword>
<evidence type="ECO:0000256" key="4">
    <source>
        <dbReference type="ARBA" id="ARBA00023014"/>
    </source>
</evidence>
<dbReference type="GO" id="GO:0016705">
    <property type="term" value="F:oxidoreductase activity, acting on paired donors, with incorporation or reduction of molecular oxygen"/>
    <property type="evidence" value="ECO:0007669"/>
    <property type="project" value="UniProtKB-ARBA"/>
</dbReference>
<evidence type="ECO:0000256" key="1">
    <source>
        <dbReference type="ARBA" id="ARBA00022714"/>
    </source>
</evidence>
<comment type="cofactor">
    <cofactor evidence="5">
        <name>[2Fe-2S] cluster</name>
        <dbReference type="ChEBI" id="CHEBI:190135"/>
    </cofactor>
</comment>
<dbReference type="RefSeq" id="WP_194694445.1">
    <property type="nucleotide sequence ID" value="NZ_JADKPO010000001.1"/>
</dbReference>
<comment type="similarity">
    <text evidence="6">Belongs to the bacterial ring-hydroxylating dioxygenase ferredoxin component family.</text>
</comment>
<name>A0A930VKN5_9ACTN</name>
<dbReference type="PANTHER" id="PTHR21496">
    <property type="entry name" value="FERREDOXIN-RELATED"/>
    <property type="match status" value="1"/>
</dbReference>
<sequence>MTQWHAVTRVRDLEGRKRAAVTVEGTTLALFWIKGKVYALADTCIHEQRQLSKGAILFGKIVCPGHQWKFDPETGEAEGQDGRCAPTYPVQVTEDGTVLVSLEQVEAVG</sequence>
<gene>
    <name evidence="8" type="ORF">ISU10_00780</name>
</gene>
<evidence type="ECO:0000256" key="2">
    <source>
        <dbReference type="ARBA" id="ARBA00022723"/>
    </source>
</evidence>
<dbReference type="EMBL" id="JADKPO010000001">
    <property type="protein sequence ID" value="MBF4766297.1"/>
    <property type="molecule type" value="Genomic_DNA"/>
</dbReference>
<dbReference type="GO" id="GO:0004497">
    <property type="term" value="F:monooxygenase activity"/>
    <property type="evidence" value="ECO:0007669"/>
    <property type="project" value="UniProtKB-ARBA"/>
</dbReference>
<dbReference type="Proteomes" id="UP000660668">
    <property type="component" value="Unassembled WGS sequence"/>
</dbReference>
<keyword evidence="2" id="KW-0479">Metal-binding</keyword>
<dbReference type="Gene3D" id="2.102.10.10">
    <property type="entry name" value="Rieske [2Fe-2S] iron-sulphur domain"/>
    <property type="match status" value="1"/>
</dbReference>
<comment type="caution">
    <text evidence="8">The sequence shown here is derived from an EMBL/GenBank/DDBJ whole genome shotgun (WGS) entry which is preliminary data.</text>
</comment>
<feature type="domain" description="Rieske" evidence="7">
    <location>
        <begin position="4"/>
        <end position="99"/>
    </location>
</feature>
<dbReference type="GO" id="GO:0051537">
    <property type="term" value="F:2 iron, 2 sulfur cluster binding"/>
    <property type="evidence" value="ECO:0007669"/>
    <property type="project" value="UniProtKB-KW"/>
</dbReference>
<keyword evidence="3" id="KW-0408">Iron</keyword>
<organism evidence="8 9">
    <name type="scientific">Nocardioides agariphilus</name>
    <dbReference type="NCBI Taxonomy" id="433664"/>
    <lineage>
        <taxon>Bacteria</taxon>
        <taxon>Bacillati</taxon>
        <taxon>Actinomycetota</taxon>
        <taxon>Actinomycetes</taxon>
        <taxon>Propionibacteriales</taxon>
        <taxon>Nocardioidaceae</taxon>
        <taxon>Nocardioides</taxon>
    </lineage>
</organism>
<dbReference type="AlphaFoldDB" id="A0A930VKN5"/>
<evidence type="ECO:0000256" key="6">
    <source>
        <dbReference type="ARBA" id="ARBA00038001"/>
    </source>
</evidence>
<dbReference type="PANTHER" id="PTHR21496:SF0">
    <property type="entry name" value="RIESKE DOMAIN-CONTAINING PROTEIN"/>
    <property type="match status" value="1"/>
</dbReference>
<keyword evidence="1" id="KW-0001">2Fe-2S</keyword>
<dbReference type="GO" id="GO:0046872">
    <property type="term" value="F:metal ion binding"/>
    <property type="evidence" value="ECO:0007669"/>
    <property type="project" value="UniProtKB-KW"/>
</dbReference>
<dbReference type="Pfam" id="PF00355">
    <property type="entry name" value="Rieske"/>
    <property type="match status" value="1"/>
</dbReference>
<reference evidence="8" key="1">
    <citation type="submission" date="2020-11" db="EMBL/GenBank/DDBJ databases">
        <title>Nocardioides cynanchi sp. nov., isolated from soil of rhizosphere of Cynanchum wilfordii.</title>
        <authorList>
            <person name="Lee J.-S."/>
            <person name="Suh M.K."/>
            <person name="Kim J.-S."/>
        </authorList>
    </citation>
    <scope>NUCLEOTIDE SEQUENCE</scope>
    <source>
        <strain evidence="8">KCTC 19276</strain>
    </source>
</reference>
<evidence type="ECO:0000313" key="9">
    <source>
        <dbReference type="Proteomes" id="UP000660668"/>
    </source>
</evidence>
<evidence type="ECO:0000256" key="5">
    <source>
        <dbReference type="ARBA" id="ARBA00034078"/>
    </source>
</evidence>
<dbReference type="PROSITE" id="PS51296">
    <property type="entry name" value="RIESKE"/>
    <property type="match status" value="1"/>
</dbReference>
<evidence type="ECO:0000313" key="8">
    <source>
        <dbReference type="EMBL" id="MBF4766297.1"/>
    </source>
</evidence>
<accession>A0A930VKN5</accession>
<protein>
    <submittedName>
        <fullName evidence="8">Rieske (2Fe-2S) protein</fullName>
    </submittedName>
</protein>
<dbReference type="InterPro" id="IPR036922">
    <property type="entry name" value="Rieske_2Fe-2S_sf"/>
</dbReference>
<evidence type="ECO:0000259" key="7">
    <source>
        <dbReference type="PROSITE" id="PS51296"/>
    </source>
</evidence>
<dbReference type="SUPFAM" id="SSF50022">
    <property type="entry name" value="ISP domain"/>
    <property type="match status" value="1"/>
</dbReference>
<dbReference type="InterPro" id="IPR017941">
    <property type="entry name" value="Rieske_2Fe-2S"/>
</dbReference>
<proteinExistence type="inferred from homology"/>